<feature type="transmembrane region" description="Helical" evidence="10">
    <location>
        <begin position="109"/>
        <end position="127"/>
    </location>
</feature>
<comment type="function">
    <text evidence="8">Fatty acyl-coenzyme A (CoA) diphosphatase that hydrolyzes fatty acyl-CoA to yield acyl-4'-phosphopantetheine and adenosine 3',5'-bisphosphate. Preferentially hydrolyzes unsaturated long-chain acyl-CoA substrates in the endoplasmic reticulum (ER) lumen. This catalytic activity is required for maintaining ER structure and for lipid droplets (LDs) biogenesis, which are lipid storage organelles involved in maintaining lipid and energy homeostasis. May directly bind to diacylglycerol (DAGs) and triacylglycerol, which is also important for LD biogenesis. May support directional budding of nacent LDs from the ER into the cytosol by reducing DAG levels at sites of LD formation. May play a role in the regulation of cell morphology and cytoskeletal organization. Involved in phospholipid biosynthesis.</text>
</comment>
<evidence type="ECO:0000256" key="10">
    <source>
        <dbReference type="SAM" id="Phobius"/>
    </source>
</evidence>
<comment type="catalytic activity">
    <reaction evidence="8">
        <text>(9Z)-octadecenoyl-CoA + H2O = S-(9Z-octadecenoyl)-4'-phosphopantetheine + adenosine 3',5'-bisphosphate + 2 H(+)</text>
        <dbReference type="Rhea" id="RHEA:65564"/>
        <dbReference type="ChEBI" id="CHEBI:15377"/>
        <dbReference type="ChEBI" id="CHEBI:15378"/>
        <dbReference type="ChEBI" id="CHEBI:57387"/>
        <dbReference type="ChEBI" id="CHEBI:58343"/>
        <dbReference type="ChEBI" id="CHEBI:156553"/>
    </reaction>
</comment>
<comment type="caution">
    <text evidence="11">The sequence shown here is derived from an EMBL/GenBank/DDBJ whole genome shotgun (WGS) entry which is preliminary data.</text>
</comment>
<dbReference type="OrthoDB" id="5579088at2759"/>
<keyword evidence="3 8" id="KW-0378">Hydrolase</keyword>
<gene>
    <name evidence="8" type="primary">SCS3</name>
    <name evidence="8" type="synonym">FIT2B</name>
    <name evidence="11" type="ORF">HYALB_00000046</name>
</gene>
<feature type="region of interest" description="Disordered" evidence="9">
    <location>
        <begin position="1"/>
        <end position="35"/>
    </location>
</feature>
<keyword evidence="2 8" id="KW-0812">Transmembrane</keyword>
<keyword evidence="12" id="KW-1185">Reference proteome</keyword>
<keyword evidence="5 8" id="KW-1133">Transmembrane helix</keyword>
<dbReference type="HAMAP" id="MF_03231">
    <property type="entry name" value="SCS3"/>
    <property type="match status" value="1"/>
</dbReference>
<dbReference type="InterPro" id="IPR019388">
    <property type="entry name" value="FIT"/>
</dbReference>
<dbReference type="InterPro" id="IPR046400">
    <property type="entry name" value="SCS3"/>
</dbReference>
<feature type="transmembrane region" description="Helical" evidence="10">
    <location>
        <begin position="148"/>
        <end position="166"/>
    </location>
</feature>
<protein>
    <recommendedName>
        <fullName evidence="8">Acyl-coenzyme A diphosphatase SCS3</fullName>
        <ecNumber evidence="8">3.6.1.-</ecNumber>
    </recommendedName>
    <alternativeName>
        <fullName evidence="8">FIT family protein SCS3</fullName>
    </alternativeName>
</protein>
<keyword evidence="8" id="KW-0444">Lipid biosynthesis</keyword>
<comment type="similarity">
    <text evidence="8">Belongs to the FIT family. Fungal FIT2B/SCS3 subfamily.</text>
</comment>
<proteinExistence type="inferred from homology"/>
<feature type="transmembrane region" description="Helical" evidence="10">
    <location>
        <begin position="55"/>
        <end position="74"/>
    </location>
</feature>
<name>A0A9N9LFV9_9HELO</name>
<feature type="transmembrane region" description="Helical" evidence="10">
    <location>
        <begin position="312"/>
        <end position="329"/>
    </location>
</feature>
<comment type="catalytic activity">
    <reaction evidence="8">
        <text>an acyl-CoA + H2O = an acyl-4'-phosphopantetheine + adenosine 3',5'-bisphosphate + 2 H(+)</text>
        <dbReference type="Rhea" id="RHEA:50044"/>
        <dbReference type="ChEBI" id="CHEBI:15377"/>
        <dbReference type="ChEBI" id="CHEBI:15378"/>
        <dbReference type="ChEBI" id="CHEBI:58342"/>
        <dbReference type="ChEBI" id="CHEBI:58343"/>
        <dbReference type="ChEBI" id="CHEBI:132023"/>
    </reaction>
</comment>
<dbReference type="PANTHER" id="PTHR23129:SF0">
    <property type="entry name" value="ACYL-COENZYME A DIPHOSPHATASE FITM2"/>
    <property type="match status" value="1"/>
</dbReference>
<evidence type="ECO:0000256" key="2">
    <source>
        <dbReference type="ARBA" id="ARBA00022692"/>
    </source>
</evidence>
<reference evidence="11" key="1">
    <citation type="submission" date="2021-07" db="EMBL/GenBank/DDBJ databases">
        <authorList>
            <person name="Durling M."/>
        </authorList>
    </citation>
    <scope>NUCLEOTIDE SEQUENCE</scope>
</reference>
<evidence type="ECO:0000256" key="9">
    <source>
        <dbReference type="SAM" id="MobiDB-lite"/>
    </source>
</evidence>
<evidence type="ECO:0000256" key="4">
    <source>
        <dbReference type="ARBA" id="ARBA00022824"/>
    </source>
</evidence>
<evidence type="ECO:0000313" key="11">
    <source>
        <dbReference type="EMBL" id="CAG8973283.1"/>
    </source>
</evidence>
<dbReference type="Proteomes" id="UP000701801">
    <property type="component" value="Unassembled WGS sequence"/>
</dbReference>
<evidence type="ECO:0000256" key="1">
    <source>
        <dbReference type="ARBA" id="ARBA00004477"/>
    </source>
</evidence>
<dbReference type="GO" id="GO:0010945">
    <property type="term" value="F:coenzyme A diphosphatase activity"/>
    <property type="evidence" value="ECO:0007669"/>
    <property type="project" value="InterPro"/>
</dbReference>
<evidence type="ECO:0000256" key="5">
    <source>
        <dbReference type="ARBA" id="ARBA00022989"/>
    </source>
</evidence>
<feature type="active site" evidence="8">
    <location>
        <position position="306"/>
    </location>
</feature>
<sequence>MDSPALTPRPSQRNKKSPLQASSISSPTSGNMPTLKTMSAHTARRSPILPTTLETFLLSIYPTILVLGSIFAILDPSARNAPYNAQTQSHHAATAPSYFAKKSNVFNQFFVKIGWAWITLSYFLFLFTHPSTGPPLTFVITPKRIRGTLRYGIVTLWWIFVTQWFFGPAIIDRGFVATGGQCELVRKEGADMDEVRRFVTSVACKSVGGSWKGGHDISGHVFLLVLGSMFIFEEILHVVLKTQMTKEQRTVSMADGAVKSAEVEATLGGYDSTVERPRQWTIGARVGVGVGALSVYMLLMTAAYFHTWFEKLTGLLVALSGIFVVYFLPRAIPALRSVIGMPGV</sequence>
<comment type="catalytic activity">
    <reaction evidence="8">
        <text>hexadecanoyl-CoA + H2O = S-hexadecanoyl-4'-phosphopantetheine + adenosine 3',5'-bisphosphate + 2 H(+)</text>
        <dbReference type="Rhea" id="RHEA:50032"/>
        <dbReference type="ChEBI" id="CHEBI:15377"/>
        <dbReference type="ChEBI" id="CHEBI:15378"/>
        <dbReference type="ChEBI" id="CHEBI:57379"/>
        <dbReference type="ChEBI" id="CHEBI:58343"/>
        <dbReference type="ChEBI" id="CHEBI:132018"/>
    </reaction>
</comment>
<evidence type="ECO:0000256" key="6">
    <source>
        <dbReference type="ARBA" id="ARBA00023098"/>
    </source>
</evidence>
<evidence type="ECO:0000256" key="7">
    <source>
        <dbReference type="ARBA" id="ARBA00023136"/>
    </source>
</evidence>
<keyword evidence="8" id="KW-1208">Phospholipid metabolism</keyword>
<keyword evidence="6" id="KW-0443">Lipid metabolism</keyword>
<evidence type="ECO:0000256" key="8">
    <source>
        <dbReference type="HAMAP-Rule" id="MF_03231"/>
    </source>
</evidence>
<feature type="compositionally biased region" description="Polar residues" evidence="9">
    <location>
        <begin position="17"/>
        <end position="35"/>
    </location>
</feature>
<feature type="transmembrane region" description="Helical" evidence="10">
    <location>
        <begin position="221"/>
        <end position="240"/>
    </location>
</feature>
<keyword evidence="4 8" id="KW-0256">Endoplasmic reticulum</keyword>
<feature type="transmembrane region" description="Helical" evidence="10">
    <location>
        <begin position="286"/>
        <end position="306"/>
    </location>
</feature>
<dbReference type="GO" id="GO:0140042">
    <property type="term" value="P:lipid droplet formation"/>
    <property type="evidence" value="ECO:0007669"/>
    <property type="project" value="UniProtKB-UniRule"/>
</dbReference>
<comment type="catalytic activity">
    <reaction evidence="8">
        <text>(5Z,8Z,11Z,14Z)-eicosatetraenoyl-CoA + H2O = S-(5Z,8Z,11Z,14Z-eicosatetraenoyl)-4'-phosphopantetheine + adenosine 3',5'-bisphosphate + 2 H(+)</text>
        <dbReference type="Rhea" id="RHEA:65568"/>
        <dbReference type="ChEBI" id="CHEBI:15377"/>
        <dbReference type="ChEBI" id="CHEBI:15378"/>
        <dbReference type="ChEBI" id="CHEBI:57368"/>
        <dbReference type="ChEBI" id="CHEBI:58343"/>
        <dbReference type="ChEBI" id="CHEBI:156554"/>
    </reaction>
</comment>
<comment type="subcellular location">
    <subcellularLocation>
        <location evidence="1 8">Endoplasmic reticulum membrane</location>
        <topology evidence="1 8">Multi-pass membrane protein</topology>
    </subcellularLocation>
</comment>
<dbReference type="Pfam" id="PF10261">
    <property type="entry name" value="FIT"/>
    <property type="match status" value="1"/>
</dbReference>
<organism evidence="11 12">
    <name type="scientific">Hymenoscyphus albidus</name>
    <dbReference type="NCBI Taxonomy" id="595503"/>
    <lineage>
        <taxon>Eukaryota</taxon>
        <taxon>Fungi</taxon>
        <taxon>Dikarya</taxon>
        <taxon>Ascomycota</taxon>
        <taxon>Pezizomycotina</taxon>
        <taxon>Leotiomycetes</taxon>
        <taxon>Helotiales</taxon>
        <taxon>Helotiaceae</taxon>
        <taxon>Hymenoscyphus</taxon>
    </lineage>
</organism>
<feature type="active site" evidence="8">
    <location>
        <position position="220"/>
    </location>
</feature>
<evidence type="ECO:0000313" key="12">
    <source>
        <dbReference type="Proteomes" id="UP000701801"/>
    </source>
</evidence>
<evidence type="ECO:0000256" key="3">
    <source>
        <dbReference type="ARBA" id="ARBA00022801"/>
    </source>
</evidence>
<keyword evidence="8" id="KW-0594">Phospholipid biosynthesis</keyword>
<dbReference type="GO" id="GO:0008654">
    <property type="term" value="P:phospholipid biosynthetic process"/>
    <property type="evidence" value="ECO:0007669"/>
    <property type="project" value="UniProtKB-KW"/>
</dbReference>
<dbReference type="EMBL" id="CAJVRM010000068">
    <property type="protein sequence ID" value="CAG8973283.1"/>
    <property type="molecule type" value="Genomic_DNA"/>
</dbReference>
<dbReference type="AlphaFoldDB" id="A0A9N9LFV9"/>
<dbReference type="GO" id="GO:0005789">
    <property type="term" value="C:endoplasmic reticulum membrane"/>
    <property type="evidence" value="ECO:0007669"/>
    <property type="project" value="UniProtKB-SubCell"/>
</dbReference>
<dbReference type="EC" id="3.6.1.-" evidence="8"/>
<dbReference type="PANTHER" id="PTHR23129">
    <property type="entry name" value="ACYL-COENZYME A DIPHOSPHATASE FITM2"/>
    <property type="match status" value="1"/>
</dbReference>
<accession>A0A9N9LFV9</accession>
<keyword evidence="7 8" id="KW-0472">Membrane</keyword>